<evidence type="ECO:0000259" key="1">
    <source>
        <dbReference type="Pfam" id="PF16747"/>
    </source>
</evidence>
<dbReference type="InterPro" id="IPR031939">
    <property type="entry name" value="Adhesin_E-like"/>
</dbReference>
<dbReference type="Proteomes" id="UP000036338">
    <property type="component" value="Unassembled WGS sequence"/>
</dbReference>
<protein>
    <recommendedName>
        <fullName evidence="1">Surface-adhesin protein E-like domain-containing protein</fullName>
    </recommendedName>
</protein>
<dbReference type="EMBL" id="LDWR01000010">
    <property type="protein sequence ID" value="KML61784.1"/>
    <property type="molecule type" value="Genomic_DNA"/>
</dbReference>
<gene>
    <name evidence="2" type="ORF">VL15_04635</name>
</gene>
<proteinExistence type="predicted"/>
<dbReference type="Pfam" id="PF16747">
    <property type="entry name" value="Adhesin_E"/>
    <property type="match status" value="1"/>
</dbReference>
<reference evidence="2 3" key="1">
    <citation type="submission" date="2015-05" db="EMBL/GenBank/DDBJ databases">
        <title>Draft genome of Burkholderia cepacia LK29.</title>
        <authorList>
            <person name="Chan X.Y."/>
        </authorList>
    </citation>
    <scope>NUCLEOTIDE SEQUENCE [LARGE SCALE GENOMIC DNA]</scope>
    <source>
        <strain evidence="2 3">LK29</strain>
    </source>
</reference>
<dbReference type="AlphaFoldDB" id="A0A0J5X3X7"/>
<comment type="caution">
    <text evidence="2">The sequence shown here is derived from an EMBL/GenBank/DDBJ whole genome shotgun (WGS) entry which is preliminary data.</text>
</comment>
<dbReference type="PATRIC" id="fig|292.27.peg.110"/>
<accession>A0A0J5X3X7</accession>
<organism evidence="2 3">
    <name type="scientific">Burkholderia cepacia</name>
    <name type="common">Pseudomonas cepacia</name>
    <dbReference type="NCBI Taxonomy" id="292"/>
    <lineage>
        <taxon>Bacteria</taxon>
        <taxon>Pseudomonadati</taxon>
        <taxon>Pseudomonadota</taxon>
        <taxon>Betaproteobacteria</taxon>
        <taxon>Burkholderiales</taxon>
        <taxon>Burkholderiaceae</taxon>
        <taxon>Burkholderia</taxon>
        <taxon>Burkholderia cepacia complex</taxon>
    </lineage>
</organism>
<sequence length="157" mass="17324">MLVSINANAEADWRIVGQTDGAEHAMLYDKSSVRHISGGKIGLWTRMIFRDHQTYADRTYQQTTTHGVIDCSSLDWAIDYFVNSDINGDVIFSGPLKPPAQLPNQAGSMQEQLGHVVCEDGKQSESASTMTSLADQSVVEGMAKYFMNANQPSQQHQ</sequence>
<evidence type="ECO:0000313" key="3">
    <source>
        <dbReference type="Proteomes" id="UP000036338"/>
    </source>
</evidence>
<evidence type="ECO:0000313" key="2">
    <source>
        <dbReference type="EMBL" id="KML61784.1"/>
    </source>
</evidence>
<feature type="domain" description="Surface-adhesin protein E-like" evidence="1">
    <location>
        <begin position="13"/>
        <end position="119"/>
    </location>
</feature>
<name>A0A0J5X3X7_BURCE</name>